<dbReference type="InterPro" id="IPR004244">
    <property type="entry name" value="Transposase_22"/>
</dbReference>
<comment type="caution">
    <text evidence="1">The sequence shown here is derived from an EMBL/GenBank/DDBJ whole genome shotgun (WGS) entry which is preliminary data.</text>
</comment>
<protein>
    <submittedName>
        <fullName evidence="1">Uncharacterized protein</fullName>
    </submittedName>
</protein>
<organism evidence="1 2">
    <name type="scientific">Aldrovandia affinis</name>
    <dbReference type="NCBI Taxonomy" id="143900"/>
    <lineage>
        <taxon>Eukaryota</taxon>
        <taxon>Metazoa</taxon>
        <taxon>Chordata</taxon>
        <taxon>Craniata</taxon>
        <taxon>Vertebrata</taxon>
        <taxon>Euteleostomi</taxon>
        <taxon>Actinopterygii</taxon>
        <taxon>Neopterygii</taxon>
        <taxon>Teleostei</taxon>
        <taxon>Notacanthiformes</taxon>
        <taxon>Halosauridae</taxon>
        <taxon>Aldrovandia</taxon>
    </lineage>
</organism>
<dbReference type="EMBL" id="JAINUG010001321">
    <property type="protein sequence ID" value="KAJ8357914.1"/>
    <property type="molecule type" value="Genomic_DNA"/>
</dbReference>
<keyword evidence="2" id="KW-1185">Reference proteome</keyword>
<dbReference type="AlphaFoldDB" id="A0AAD7R1Q6"/>
<reference evidence="1" key="1">
    <citation type="journal article" date="2023" name="Science">
        <title>Genome structures resolve the early diversification of teleost fishes.</title>
        <authorList>
            <person name="Parey E."/>
            <person name="Louis A."/>
            <person name="Montfort J."/>
            <person name="Bouchez O."/>
            <person name="Roques C."/>
            <person name="Iampietro C."/>
            <person name="Lluch J."/>
            <person name="Castinel A."/>
            <person name="Donnadieu C."/>
            <person name="Desvignes T."/>
            <person name="Floi Bucao C."/>
            <person name="Jouanno E."/>
            <person name="Wen M."/>
            <person name="Mejri S."/>
            <person name="Dirks R."/>
            <person name="Jansen H."/>
            <person name="Henkel C."/>
            <person name="Chen W.J."/>
            <person name="Zahm M."/>
            <person name="Cabau C."/>
            <person name="Klopp C."/>
            <person name="Thompson A.W."/>
            <person name="Robinson-Rechavi M."/>
            <person name="Braasch I."/>
            <person name="Lecointre G."/>
            <person name="Bobe J."/>
            <person name="Postlethwait J.H."/>
            <person name="Berthelot C."/>
            <person name="Roest Crollius H."/>
            <person name="Guiguen Y."/>
        </authorList>
    </citation>
    <scope>NUCLEOTIDE SEQUENCE</scope>
    <source>
        <strain evidence="1">NC1722</strain>
    </source>
</reference>
<dbReference type="Gene3D" id="3.30.70.1820">
    <property type="entry name" value="L1 transposable element, RRM domain"/>
    <property type="match status" value="1"/>
</dbReference>
<dbReference type="PANTHER" id="PTHR11505">
    <property type="entry name" value="L1 TRANSPOSABLE ELEMENT-RELATED"/>
    <property type="match status" value="1"/>
</dbReference>
<sequence>MDDPLLSELHGIQAAMSTMKKQLMKLDLLEKLSSDVEELKRSVEFNNSLIEVLKKDNASLRSDVIMLKRVTDELQEDNHRMANDLLDLQNRSMRDNIIIHGLPEANEEARGGKEAYLKSEQIVRSFLGESLKMTKPEVDAIQFCRVHRLGYSKPGVTKSRPIVAKVTISSMKHAIMERGKELKGCDASITDQYPPEIMRRRRLLQPIMKEARNNGRKTRLYSDKLFIEGQLYRNAKITYWLTGGDDKIQAGGSGSSR</sequence>
<gene>
    <name evidence="1" type="ORF">AAFF_G00056400</name>
</gene>
<dbReference type="Proteomes" id="UP001221898">
    <property type="component" value="Unassembled WGS sequence"/>
</dbReference>
<accession>A0AAD7R1Q6</accession>
<evidence type="ECO:0000313" key="1">
    <source>
        <dbReference type="EMBL" id="KAJ8357914.1"/>
    </source>
</evidence>
<evidence type="ECO:0000313" key="2">
    <source>
        <dbReference type="Proteomes" id="UP001221898"/>
    </source>
</evidence>
<name>A0AAD7R1Q6_9TELE</name>
<proteinExistence type="predicted"/>